<reference evidence="7 8" key="1">
    <citation type="submission" date="2023-07" db="EMBL/GenBank/DDBJ databases">
        <title>Genomic Encyclopedia of Type Strains, Phase IV (KMG-IV): sequencing the most valuable type-strain genomes for metagenomic binning, comparative biology and taxonomic classification.</title>
        <authorList>
            <person name="Goeker M."/>
        </authorList>
    </citation>
    <scope>NUCLEOTIDE SEQUENCE [LARGE SCALE GENOMIC DNA]</scope>
    <source>
        <strain evidence="7 8">DSM 23494</strain>
    </source>
</reference>
<dbReference type="RefSeq" id="WP_307477817.1">
    <property type="nucleotide sequence ID" value="NZ_JAUSUB010000024.1"/>
</dbReference>
<feature type="domain" description="Squalene cyclase C-terminal" evidence="5">
    <location>
        <begin position="304"/>
        <end position="619"/>
    </location>
</feature>
<dbReference type="Proteomes" id="UP001238088">
    <property type="component" value="Unassembled WGS sequence"/>
</dbReference>
<dbReference type="PANTHER" id="PTHR11764:SF20">
    <property type="entry name" value="LANOSTEROL SYNTHASE"/>
    <property type="match status" value="1"/>
</dbReference>
<dbReference type="Pfam" id="PF13243">
    <property type="entry name" value="SQHop_cyclase_C"/>
    <property type="match status" value="1"/>
</dbReference>
<dbReference type="EMBL" id="JAUSUB010000024">
    <property type="protein sequence ID" value="MDQ0272470.1"/>
    <property type="molecule type" value="Genomic_DNA"/>
</dbReference>
<comment type="caution">
    <text evidence="7">The sequence shown here is derived from an EMBL/GenBank/DDBJ whole genome shotgun (WGS) entry which is preliminary data.</text>
</comment>
<organism evidence="7 8">
    <name type="scientific">Cytobacillus purgationiresistens</name>
    <dbReference type="NCBI Taxonomy" id="863449"/>
    <lineage>
        <taxon>Bacteria</taxon>
        <taxon>Bacillati</taxon>
        <taxon>Bacillota</taxon>
        <taxon>Bacilli</taxon>
        <taxon>Bacillales</taxon>
        <taxon>Bacillaceae</taxon>
        <taxon>Cytobacillus</taxon>
    </lineage>
</organism>
<dbReference type="InterPro" id="IPR006400">
    <property type="entry name" value="Hopene-cyclase"/>
</dbReference>
<comment type="pathway">
    <text evidence="1">Secondary metabolite biosynthesis; hopanoid biosynthesis.</text>
</comment>
<dbReference type="InterPro" id="IPR008930">
    <property type="entry name" value="Terpenoid_cyclase/PrenylTrfase"/>
</dbReference>
<protein>
    <submittedName>
        <fullName evidence="7">Sporulenol synthase</fullName>
        <ecNumber evidence="7">4.2.1.137</ecNumber>
    </submittedName>
</protein>
<dbReference type="NCBIfam" id="TIGR01507">
    <property type="entry name" value="hopene_cyclase"/>
    <property type="match status" value="1"/>
</dbReference>
<keyword evidence="3" id="KW-0677">Repeat</keyword>
<dbReference type="PANTHER" id="PTHR11764">
    <property type="entry name" value="TERPENE CYCLASE/MUTASE FAMILY MEMBER"/>
    <property type="match status" value="1"/>
</dbReference>
<name>A0ABU0AMI0_9BACI</name>
<keyword evidence="8" id="KW-1185">Reference proteome</keyword>
<evidence type="ECO:0000256" key="2">
    <source>
        <dbReference type="ARBA" id="ARBA00009755"/>
    </source>
</evidence>
<evidence type="ECO:0000313" key="8">
    <source>
        <dbReference type="Proteomes" id="UP001238088"/>
    </source>
</evidence>
<dbReference type="SUPFAM" id="SSF48239">
    <property type="entry name" value="Terpenoid cyclases/Protein prenyltransferases"/>
    <property type="match status" value="2"/>
</dbReference>
<evidence type="ECO:0000259" key="6">
    <source>
        <dbReference type="Pfam" id="PF13249"/>
    </source>
</evidence>
<dbReference type="Gene3D" id="1.50.10.20">
    <property type="match status" value="2"/>
</dbReference>
<evidence type="ECO:0000259" key="5">
    <source>
        <dbReference type="Pfam" id="PF13243"/>
    </source>
</evidence>
<dbReference type="EC" id="4.2.1.137" evidence="7"/>
<evidence type="ECO:0000313" key="7">
    <source>
        <dbReference type="EMBL" id="MDQ0272470.1"/>
    </source>
</evidence>
<keyword evidence="4" id="KW-0413">Isomerase</keyword>
<comment type="similarity">
    <text evidence="2">Belongs to the terpene cyclase/mutase family.</text>
</comment>
<evidence type="ECO:0000256" key="3">
    <source>
        <dbReference type="ARBA" id="ARBA00022737"/>
    </source>
</evidence>
<dbReference type="InterPro" id="IPR018333">
    <property type="entry name" value="Squalene_cyclase"/>
</dbReference>
<dbReference type="InterPro" id="IPR032697">
    <property type="entry name" value="SQ_cyclase_N"/>
</dbReference>
<evidence type="ECO:0000256" key="1">
    <source>
        <dbReference type="ARBA" id="ARBA00004999"/>
    </source>
</evidence>
<dbReference type="NCBIfam" id="TIGR01787">
    <property type="entry name" value="squalene_cyclas"/>
    <property type="match status" value="1"/>
</dbReference>
<gene>
    <name evidence="7" type="ORF">J2S17_004362</name>
</gene>
<accession>A0ABU0AMI0</accession>
<keyword evidence="7" id="KW-0456">Lyase</keyword>
<sequence length="627" mass="71396">MKINDGINQLIDQLRDDQSQYGSWDYPFEFSISPDAYMIILLRTLEINDEVLIKDLMERILSKQEANGAWKLFKDEHNGNLSATVEAYFALLYSGYISKKDERLKKAKRFILANGGIEETHFLTKVILSVTGQHKWPSFFPLPIELVILPLVLPVNFYSISVYGRANLVPLMIVGNKKFGIKTENSPDLSDLYTTREDPFFSWSRSHEWRTLHSVIQEGVKKLIGLPKELHLLAMSRAKQYMVNRIEPDGSLFGYFSSTFLMIFSLLSLGHPKNDPLIQNAVKGLYSMQTKIKGHTHMQFTTPTVWNTALISYALQEAGVKPSDPMIKKATSYLLERQHSKYGDWVIHNKTAKPGGWGFSNVNTFQPDIDDSTASLRAITREVHVDNKVSQSWNKGVRWIISMQNEDGGWPAFEKNTNSKLLAMMPIQDSEFILTDPSCADLTGRAIEFLGKYTDLSKDDRSLTRGIEWLNKNQEKNGSWYGRWGICYIYGTWAAVTGLSASGVSKNDSSIRKAVKWLKSIQNNDGGWGESCYSDKKKTYVPLTVSTLTHTAWALDALIAVSDKPDKKMQDAVRFLLRSLNQNDWSEDYPAGQGLAGTIYFHYHSYRYLFPLLALSHYQSKYKEILE</sequence>
<dbReference type="Pfam" id="PF13249">
    <property type="entry name" value="SQHop_cyclase_N"/>
    <property type="match status" value="1"/>
</dbReference>
<dbReference type="InterPro" id="IPR032696">
    <property type="entry name" value="SQ_cyclase_C"/>
</dbReference>
<feature type="domain" description="Squalene cyclase N-terminal" evidence="6">
    <location>
        <begin position="8"/>
        <end position="288"/>
    </location>
</feature>
<dbReference type="GO" id="GO:0016829">
    <property type="term" value="F:lyase activity"/>
    <property type="evidence" value="ECO:0007669"/>
    <property type="project" value="UniProtKB-KW"/>
</dbReference>
<evidence type="ECO:0000256" key="4">
    <source>
        <dbReference type="ARBA" id="ARBA00023235"/>
    </source>
</evidence>
<proteinExistence type="inferred from homology"/>
<dbReference type="SFLD" id="SFLDG01016">
    <property type="entry name" value="Prenyltransferase_Like_2"/>
    <property type="match status" value="1"/>
</dbReference>